<sequence>MKSTTNSSQLRVIIIGGAVSGLTLAHCLEKAGIDYVVLEKHQDITTNIGGSVALQPAGCRILDQLGILDHLGKCTTDIQSINVALPDGYTRRHPMFARNLTGIGYPFTALTRRNLLYALFTSLEGRSKVKTGTRVVDINPNTTSDGRLTVTTEKGEKYTGDIVVGADGVHGITLREMWRLADSPLIKDKSNLTVDYTCCLGMTTPTKGTGMTATLKPGEIYTRSYPHAFWTIIPNADSTINWFVMIKMDQTYVHPNVPRWSQAEVKAKLEELGDHHLYGNIKFRDLWQITPSVASTPTPEGILKTWAAGRMAGVGDTVFKVASYPPHKPPSLTTQLTPNFAQGANLCIESSAALANCLQKLNAAYTGTTTKPTDAEIRHALTSYRATIHPRIKEICDFSYRMSRVHSLETPLLAQFMIRYVIRVVARFAHYTNTKEYESGMVLEYLPLPERDQLFKAKRARTLATWKANIRLSTLGVLVLLLTLASVFLFSGTLEGSGLSGLSVKGPLFVRAGLGRVSVV</sequence>
<feature type="domain" description="FAD-binding" evidence="7">
    <location>
        <begin position="11"/>
        <end position="173"/>
    </location>
</feature>
<evidence type="ECO:0000256" key="2">
    <source>
        <dbReference type="ARBA" id="ARBA00022630"/>
    </source>
</evidence>
<evidence type="ECO:0000256" key="6">
    <source>
        <dbReference type="SAM" id="SignalP"/>
    </source>
</evidence>
<dbReference type="RefSeq" id="XP_026607608.1">
    <property type="nucleotide sequence ID" value="XM_026744445.1"/>
</dbReference>
<accession>A0A3D8SWK0</accession>
<evidence type="ECO:0000256" key="3">
    <source>
        <dbReference type="ARBA" id="ARBA00022827"/>
    </source>
</evidence>
<dbReference type="OrthoDB" id="10029326at2759"/>
<evidence type="ECO:0000259" key="7">
    <source>
        <dbReference type="Pfam" id="PF01494"/>
    </source>
</evidence>
<dbReference type="GO" id="GO:0071949">
    <property type="term" value="F:FAD binding"/>
    <property type="evidence" value="ECO:0007669"/>
    <property type="project" value="InterPro"/>
</dbReference>
<keyword evidence="3" id="KW-0274">FAD</keyword>
<protein>
    <recommendedName>
        <fullName evidence="7">FAD-binding domain-containing protein</fullName>
    </recommendedName>
</protein>
<gene>
    <name evidence="8" type="ORF">DSM5745_02429</name>
</gene>
<keyword evidence="5" id="KW-0812">Transmembrane</keyword>
<feature type="transmembrane region" description="Helical" evidence="5">
    <location>
        <begin position="468"/>
        <end position="490"/>
    </location>
</feature>
<dbReference type="InterPro" id="IPR036188">
    <property type="entry name" value="FAD/NAD-bd_sf"/>
</dbReference>
<evidence type="ECO:0000256" key="5">
    <source>
        <dbReference type="SAM" id="Phobius"/>
    </source>
</evidence>
<keyword evidence="5" id="KW-1133">Transmembrane helix</keyword>
<dbReference type="GeneID" id="38112799"/>
<reference evidence="8 9" key="1">
    <citation type="journal article" date="2018" name="IMA Fungus">
        <title>IMA Genome-F 9: Draft genome sequence of Annulohypoxylon stygium, Aspergillus mulundensis, Berkeleyomyces basicola (syn. Thielaviopsis basicola), Ceratocystis smalleyi, two Cercospora beticola strains, Coleophoma cylindrospora, Fusarium fracticaudum, Phialophora cf. hyalina, and Morchella septimelata.</title>
        <authorList>
            <person name="Wingfield B.D."/>
            <person name="Bills G.F."/>
            <person name="Dong Y."/>
            <person name="Huang W."/>
            <person name="Nel W.J."/>
            <person name="Swalarsk-Parry B.S."/>
            <person name="Vaghefi N."/>
            <person name="Wilken P.M."/>
            <person name="An Z."/>
            <person name="de Beer Z.W."/>
            <person name="De Vos L."/>
            <person name="Chen L."/>
            <person name="Duong T.A."/>
            <person name="Gao Y."/>
            <person name="Hammerbacher A."/>
            <person name="Kikkert J.R."/>
            <person name="Li Y."/>
            <person name="Li H."/>
            <person name="Li K."/>
            <person name="Li Q."/>
            <person name="Liu X."/>
            <person name="Ma X."/>
            <person name="Naidoo K."/>
            <person name="Pethybridge S.J."/>
            <person name="Sun J."/>
            <person name="Steenkamp E.T."/>
            <person name="van der Nest M.A."/>
            <person name="van Wyk S."/>
            <person name="Wingfield M.J."/>
            <person name="Xiong C."/>
            <person name="Yue Q."/>
            <person name="Zhang X."/>
        </authorList>
    </citation>
    <scope>NUCLEOTIDE SEQUENCE [LARGE SCALE GENOMIC DNA]</scope>
    <source>
        <strain evidence="8 9">DSM 5745</strain>
    </source>
</reference>
<feature type="chain" id="PRO_5017813044" description="FAD-binding domain-containing protein" evidence="6">
    <location>
        <begin position="26"/>
        <end position="520"/>
    </location>
</feature>
<keyword evidence="6" id="KW-0732">Signal</keyword>
<dbReference type="InterPro" id="IPR050562">
    <property type="entry name" value="FAD_mOase_fung"/>
</dbReference>
<dbReference type="PANTHER" id="PTHR47356">
    <property type="entry name" value="FAD-DEPENDENT MONOOXYGENASE ASQG-RELATED"/>
    <property type="match status" value="1"/>
</dbReference>
<dbReference type="Gene3D" id="3.50.50.60">
    <property type="entry name" value="FAD/NAD(P)-binding domain"/>
    <property type="match status" value="1"/>
</dbReference>
<comment type="caution">
    <text evidence="8">The sequence shown here is derived from an EMBL/GenBank/DDBJ whole genome shotgun (WGS) entry which is preliminary data.</text>
</comment>
<evidence type="ECO:0000313" key="8">
    <source>
        <dbReference type="EMBL" id="RDW90654.1"/>
    </source>
</evidence>
<organism evidence="8 9">
    <name type="scientific">Aspergillus mulundensis</name>
    <dbReference type="NCBI Taxonomy" id="1810919"/>
    <lineage>
        <taxon>Eukaryota</taxon>
        <taxon>Fungi</taxon>
        <taxon>Dikarya</taxon>
        <taxon>Ascomycota</taxon>
        <taxon>Pezizomycotina</taxon>
        <taxon>Eurotiomycetes</taxon>
        <taxon>Eurotiomycetidae</taxon>
        <taxon>Eurotiales</taxon>
        <taxon>Aspergillaceae</taxon>
        <taxon>Aspergillus</taxon>
        <taxon>Aspergillus subgen. Nidulantes</taxon>
    </lineage>
</organism>
<dbReference type="SUPFAM" id="SSF51905">
    <property type="entry name" value="FAD/NAD(P)-binding domain"/>
    <property type="match status" value="1"/>
</dbReference>
<dbReference type="STRING" id="1810919.A0A3D8SWK0"/>
<feature type="signal peptide" evidence="6">
    <location>
        <begin position="1"/>
        <end position="25"/>
    </location>
</feature>
<dbReference type="GO" id="GO:0004497">
    <property type="term" value="F:monooxygenase activity"/>
    <property type="evidence" value="ECO:0007669"/>
    <property type="project" value="InterPro"/>
</dbReference>
<evidence type="ECO:0000256" key="1">
    <source>
        <dbReference type="ARBA" id="ARBA00007992"/>
    </source>
</evidence>
<dbReference type="PANTHER" id="PTHR47356:SF2">
    <property type="entry name" value="FAD-BINDING DOMAIN-CONTAINING PROTEIN-RELATED"/>
    <property type="match status" value="1"/>
</dbReference>
<keyword evidence="2" id="KW-0285">Flavoprotein</keyword>
<dbReference type="EMBL" id="PVWQ01000002">
    <property type="protein sequence ID" value="RDW90654.1"/>
    <property type="molecule type" value="Genomic_DNA"/>
</dbReference>
<evidence type="ECO:0000256" key="4">
    <source>
        <dbReference type="ARBA" id="ARBA00023002"/>
    </source>
</evidence>
<keyword evidence="4" id="KW-0560">Oxidoreductase</keyword>
<dbReference type="AlphaFoldDB" id="A0A3D8SWK0"/>
<dbReference type="InterPro" id="IPR002938">
    <property type="entry name" value="FAD-bd"/>
</dbReference>
<keyword evidence="9" id="KW-1185">Reference proteome</keyword>
<dbReference type="Pfam" id="PF01494">
    <property type="entry name" value="FAD_binding_3"/>
    <property type="match status" value="1"/>
</dbReference>
<proteinExistence type="inferred from homology"/>
<dbReference type="Proteomes" id="UP000256690">
    <property type="component" value="Unassembled WGS sequence"/>
</dbReference>
<keyword evidence="5" id="KW-0472">Membrane</keyword>
<dbReference type="PRINTS" id="PR00420">
    <property type="entry name" value="RNGMNOXGNASE"/>
</dbReference>
<evidence type="ECO:0000313" key="9">
    <source>
        <dbReference type="Proteomes" id="UP000256690"/>
    </source>
</evidence>
<name>A0A3D8SWK0_9EURO</name>
<comment type="similarity">
    <text evidence="1">Belongs to the paxM FAD-dependent monooxygenase family.</text>
</comment>